<sequence length="54" mass="6241">SINTRKKGKCVGKVCGKVSERQTQTFPVDRQFRMRLPYTCRGLRMKTQHTTLLG</sequence>
<dbReference type="EMBL" id="HACG01009736">
    <property type="protein sequence ID" value="CEK56601.1"/>
    <property type="molecule type" value="Transcribed_RNA"/>
</dbReference>
<proteinExistence type="predicted"/>
<feature type="non-terminal residue" evidence="1">
    <location>
        <position position="1"/>
    </location>
</feature>
<organism evidence="1">
    <name type="scientific">Arion vulgaris</name>
    <dbReference type="NCBI Taxonomy" id="1028688"/>
    <lineage>
        <taxon>Eukaryota</taxon>
        <taxon>Metazoa</taxon>
        <taxon>Spiralia</taxon>
        <taxon>Lophotrochozoa</taxon>
        <taxon>Mollusca</taxon>
        <taxon>Gastropoda</taxon>
        <taxon>Heterobranchia</taxon>
        <taxon>Euthyneura</taxon>
        <taxon>Panpulmonata</taxon>
        <taxon>Eupulmonata</taxon>
        <taxon>Stylommatophora</taxon>
        <taxon>Helicina</taxon>
        <taxon>Arionoidea</taxon>
        <taxon>Arionidae</taxon>
        <taxon>Arion</taxon>
    </lineage>
</organism>
<evidence type="ECO:0000313" key="1">
    <source>
        <dbReference type="EMBL" id="CEK56601.1"/>
    </source>
</evidence>
<reference evidence="1" key="1">
    <citation type="submission" date="2014-12" db="EMBL/GenBank/DDBJ databases">
        <title>Insight into the proteome of Arion vulgaris.</title>
        <authorList>
            <person name="Aradska J."/>
            <person name="Bulat T."/>
            <person name="Smidak R."/>
            <person name="Sarate P."/>
            <person name="Gangsoo J."/>
            <person name="Sialana F."/>
            <person name="Bilban M."/>
            <person name="Lubec G."/>
        </authorList>
    </citation>
    <scope>NUCLEOTIDE SEQUENCE</scope>
    <source>
        <tissue evidence="1">Skin</tissue>
    </source>
</reference>
<dbReference type="AlphaFoldDB" id="A0A0B6YLD1"/>
<protein>
    <submittedName>
        <fullName evidence="1">Uncharacterized protein</fullName>
    </submittedName>
</protein>
<name>A0A0B6YLD1_9EUPU</name>
<accession>A0A0B6YLD1</accession>
<gene>
    <name evidence="1" type="primary">ORF28047</name>
</gene>